<protein>
    <recommendedName>
        <fullName evidence="3">DUF4333 domain-containing protein</fullName>
    </recommendedName>
</protein>
<dbReference type="Proteomes" id="UP001501417">
    <property type="component" value="Unassembled WGS sequence"/>
</dbReference>
<dbReference type="RefSeq" id="WP_264044962.1">
    <property type="nucleotide sequence ID" value="NZ_BAABGF010000004.1"/>
</dbReference>
<dbReference type="EMBL" id="BAABGF010000004">
    <property type="protein sequence ID" value="GAA4533923.1"/>
    <property type="molecule type" value="Genomic_DNA"/>
</dbReference>
<reference evidence="2" key="1">
    <citation type="journal article" date="2019" name="Int. J. Syst. Evol. Microbiol.">
        <title>The Global Catalogue of Microorganisms (GCM) 10K type strain sequencing project: providing services to taxonomists for standard genome sequencing and annotation.</title>
        <authorList>
            <consortium name="The Broad Institute Genomics Platform"/>
            <consortium name="The Broad Institute Genome Sequencing Center for Infectious Disease"/>
            <person name="Wu L."/>
            <person name="Ma J."/>
        </authorList>
    </citation>
    <scope>NUCLEOTIDE SEQUENCE [LARGE SCALE GENOMIC DNA]</scope>
    <source>
        <strain evidence="2">JCM 17782</strain>
    </source>
</reference>
<proteinExistence type="predicted"/>
<organism evidence="1 2">
    <name type="scientific">Mycobacterium paraffinicum</name>
    <dbReference type="NCBI Taxonomy" id="53378"/>
    <lineage>
        <taxon>Bacteria</taxon>
        <taxon>Bacillati</taxon>
        <taxon>Actinomycetota</taxon>
        <taxon>Actinomycetes</taxon>
        <taxon>Mycobacteriales</taxon>
        <taxon>Mycobacteriaceae</taxon>
        <taxon>Mycobacterium</taxon>
    </lineage>
</organism>
<evidence type="ECO:0000313" key="2">
    <source>
        <dbReference type="Proteomes" id="UP001501417"/>
    </source>
</evidence>
<name>A0ABP8RC11_9MYCO</name>
<evidence type="ECO:0008006" key="3">
    <source>
        <dbReference type="Google" id="ProtNLM"/>
    </source>
</evidence>
<gene>
    <name evidence="1" type="ORF">GCM10023161_05460</name>
</gene>
<comment type="caution">
    <text evidence="1">The sequence shown here is derived from an EMBL/GenBank/DDBJ whole genome shotgun (WGS) entry which is preliminary data.</text>
</comment>
<keyword evidence="2" id="KW-1185">Reference proteome</keyword>
<sequence>MRIMAEQMTADKKIGYVRLAIVSAVVAGLIGLGLGLISANRPAAGHPCSMRNVTAKDATGHTVSCDRTTASARDLVWQLAPAS</sequence>
<evidence type="ECO:0000313" key="1">
    <source>
        <dbReference type="EMBL" id="GAA4533923.1"/>
    </source>
</evidence>
<accession>A0ABP8RC11</accession>